<dbReference type="EnsemblPlants" id="EMT10774">
    <property type="protein sequence ID" value="EMT10774"/>
    <property type="gene ID" value="F775_06822"/>
</dbReference>
<dbReference type="AlphaFoldDB" id="M8BVH6"/>
<sequence>MGNATSRTLEWNDIQRTKATTVDLDSNSPSPTTVSYLFQMSSMSCYTLAEGGSIFPSGDELVGNQKTEQGNYWTQWNSRLSDDLNTTSLYSDEHENGIEQCFDDADEHERSSQQERSSACARVASSDCSTGPSEEQSEGPAPLELQHCKETNDIFLSQFSDDEMRMMDAPFQALDMFPGSMHRLLSYENMLSGVLTDSQNQEANPGHNEMDTMDTCGFPLFSHDLQNDPSSADGSLQTLLSASQDKAEVSTMKRSRSVADIESSSNGEVAVLEELEDVMFQLTKKTRVCLRDAFYRLAESSEVQCTAVNGGTLTCSNEQSFQQSEGTESSVDVLLILMVFTGQFQHLDIRPCRTGDERDRQNRGNPRVQAGFLSCMGMNAAPMIQCHPCLAGSSKHNDPDKPATAAFWDDVCKPKIFGGFGITNLVAVYSTIQLINL</sequence>
<proteinExistence type="predicted"/>
<name>M8BVH6_AEGTA</name>
<protein>
    <recommendedName>
        <fullName evidence="3">Protein LNK1</fullName>
    </recommendedName>
</protein>
<evidence type="ECO:0000256" key="1">
    <source>
        <dbReference type="SAM" id="MobiDB-lite"/>
    </source>
</evidence>
<dbReference type="GO" id="GO:0007623">
    <property type="term" value="P:circadian rhythm"/>
    <property type="evidence" value="ECO:0007669"/>
    <property type="project" value="InterPro"/>
</dbReference>
<accession>M8BVH6</accession>
<dbReference type="PANTHER" id="PTHR33334">
    <property type="entry name" value="PROTEIN LNK1"/>
    <property type="match status" value="1"/>
</dbReference>
<dbReference type="InterPro" id="IPR039928">
    <property type="entry name" value="LNK"/>
</dbReference>
<organism evidence="2">
    <name type="scientific">Aegilops tauschii</name>
    <name type="common">Tausch's goatgrass</name>
    <name type="synonym">Aegilops squarrosa</name>
    <dbReference type="NCBI Taxonomy" id="37682"/>
    <lineage>
        <taxon>Eukaryota</taxon>
        <taxon>Viridiplantae</taxon>
        <taxon>Streptophyta</taxon>
        <taxon>Embryophyta</taxon>
        <taxon>Tracheophyta</taxon>
        <taxon>Spermatophyta</taxon>
        <taxon>Magnoliopsida</taxon>
        <taxon>Liliopsida</taxon>
        <taxon>Poales</taxon>
        <taxon>Poaceae</taxon>
        <taxon>BOP clade</taxon>
        <taxon>Pooideae</taxon>
        <taxon>Triticodae</taxon>
        <taxon>Triticeae</taxon>
        <taxon>Triticinae</taxon>
        <taxon>Aegilops</taxon>
    </lineage>
</organism>
<reference evidence="2" key="1">
    <citation type="submission" date="2015-06" db="UniProtKB">
        <authorList>
            <consortium name="EnsemblPlants"/>
        </authorList>
    </citation>
    <scope>IDENTIFICATION</scope>
</reference>
<dbReference type="GO" id="GO:0006355">
    <property type="term" value="P:regulation of DNA-templated transcription"/>
    <property type="evidence" value="ECO:0007669"/>
    <property type="project" value="InterPro"/>
</dbReference>
<feature type="region of interest" description="Disordered" evidence="1">
    <location>
        <begin position="105"/>
        <end position="145"/>
    </location>
</feature>
<dbReference type="PANTHER" id="PTHR33334:SF6">
    <property type="entry name" value="OS01G0281100 PROTEIN"/>
    <property type="match status" value="1"/>
</dbReference>
<evidence type="ECO:0008006" key="3">
    <source>
        <dbReference type="Google" id="ProtNLM"/>
    </source>
</evidence>
<evidence type="ECO:0000313" key="2">
    <source>
        <dbReference type="EnsemblPlants" id="EMT10774"/>
    </source>
</evidence>